<name>A0A8X7C0X5_9ARAC</name>
<reference evidence="1" key="1">
    <citation type="submission" date="2020-08" db="EMBL/GenBank/DDBJ databases">
        <title>Multicomponent nature underlies the extraordinary mechanical properties of spider dragline silk.</title>
        <authorList>
            <person name="Kono N."/>
            <person name="Nakamura H."/>
            <person name="Mori M."/>
            <person name="Yoshida Y."/>
            <person name="Ohtoshi R."/>
            <person name="Malay A.D."/>
            <person name="Moran D.A.P."/>
            <person name="Tomita M."/>
            <person name="Numata K."/>
            <person name="Arakawa K."/>
        </authorList>
    </citation>
    <scope>NUCLEOTIDE SEQUENCE</scope>
</reference>
<organism evidence="1 2">
    <name type="scientific">Trichonephila inaurata madagascariensis</name>
    <dbReference type="NCBI Taxonomy" id="2747483"/>
    <lineage>
        <taxon>Eukaryota</taxon>
        <taxon>Metazoa</taxon>
        <taxon>Ecdysozoa</taxon>
        <taxon>Arthropoda</taxon>
        <taxon>Chelicerata</taxon>
        <taxon>Arachnida</taxon>
        <taxon>Araneae</taxon>
        <taxon>Araneomorphae</taxon>
        <taxon>Entelegynae</taxon>
        <taxon>Araneoidea</taxon>
        <taxon>Nephilidae</taxon>
        <taxon>Trichonephila</taxon>
        <taxon>Trichonephila inaurata</taxon>
    </lineage>
</organism>
<comment type="caution">
    <text evidence="1">The sequence shown here is derived from an EMBL/GenBank/DDBJ whole genome shotgun (WGS) entry which is preliminary data.</text>
</comment>
<gene>
    <name evidence="1" type="ORF">TNIN_259561</name>
</gene>
<protein>
    <submittedName>
        <fullName evidence="1">Uncharacterized protein</fullName>
    </submittedName>
</protein>
<dbReference type="OrthoDB" id="10472451at2759"/>
<accession>A0A8X7C0X5</accession>
<dbReference type="EMBL" id="BMAV01006675">
    <property type="protein sequence ID" value="GFY48859.1"/>
    <property type="molecule type" value="Genomic_DNA"/>
</dbReference>
<dbReference type="AlphaFoldDB" id="A0A8X7C0X5"/>
<keyword evidence="2" id="KW-1185">Reference proteome</keyword>
<evidence type="ECO:0000313" key="1">
    <source>
        <dbReference type="EMBL" id="GFY48859.1"/>
    </source>
</evidence>
<sequence>MVLPSSADVKGRNFLGQKPRGDSVYHCKLYLTSWVFLLPIKRQYHKGKTMERDCTPGSFVLLMRARNSDPIMSSLSGDGSIDGFSWDLAILSVG</sequence>
<dbReference type="Proteomes" id="UP000886998">
    <property type="component" value="Unassembled WGS sequence"/>
</dbReference>
<evidence type="ECO:0000313" key="2">
    <source>
        <dbReference type="Proteomes" id="UP000886998"/>
    </source>
</evidence>
<proteinExistence type="predicted"/>